<gene>
    <name evidence="2" type="ORF">GCM10025866_17830</name>
</gene>
<sequence>MARNCLRSDRAPTTAPPAQQSEQKDAEKDEGRSTRTGPHQDPSQGDNPNITLTRPQITRPLTLVGECPVALREGSTDKNNRANGTVSAQSVFTGTGGVRFAPRSAGFPPLRWPDSDQ</sequence>
<evidence type="ECO:0000313" key="3">
    <source>
        <dbReference type="Proteomes" id="UP001321498"/>
    </source>
</evidence>
<keyword evidence="3" id="KW-1185">Reference proteome</keyword>
<accession>A0ABN6XLM9</accession>
<dbReference type="EMBL" id="AP027731">
    <property type="protein sequence ID" value="BDZ45874.1"/>
    <property type="molecule type" value="Genomic_DNA"/>
</dbReference>
<organism evidence="2 3">
    <name type="scientific">Naasia aerilata</name>
    <dbReference type="NCBI Taxonomy" id="1162966"/>
    <lineage>
        <taxon>Bacteria</taxon>
        <taxon>Bacillati</taxon>
        <taxon>Actinomycetota</taxon>
        <taxon>Actinomycetes</taxon>
        <taxon>Micrococcales</taxon>
        <taxon>Microbacteriaceae</taxon>
        <taxon>Naasia</taxon>
    </lineage>
</organism>
<reference evidence="3" key="1">
    <citation type="journal article" date="2019" name="Int. J. Syst. Evol. Microbiol.">
        <title>The Global Catalogue of Microorganisms (GCM) 10K type strain sequencing project: providing services to taxonomists for standard genome sequencing and annotation.</title>
        <authorList>
            <consortium name="The Broad Institute Genomics Platform"/>
            <consortium name="The Broad Institute Genome Sequencing Center for Infectious Disease"/>
            <person name="Wu L."/>
            <person name="Ma J."/>
        </authorList>
    </citation>
    <scope>NUCLEOTIDE SEQUENCE [LARGE SCALE GENOMIC DNA]</scope>
    <source>
        <strain evidence="3">NBRC 108725</strain>
    </source>
</reference>
<evidence type="ECO:0000313" key="2">
    <source>
        <dbReference type="EMBL" id="BDZ45874.1"/>
    </source>
</evidence>
<evidence type="ECO:0000256" key="1">
    <source>
        <dbReference type="SAM" id="MobiDB-lite"/>
    </source>
</evidence>
<feature type="compositionally biased region" description="Polar residues" evidence="1">
    <location>
        <begin position="34"/>
        <end position="56"/>
    </location>
</feature>
<dbReference type="Proteomes" id="UP001321498">
    <property type="component" value="Chromosome"/>
</dbReference>
<name>A0ABN6XLM9_9MICO</name>
<feature type="region of interest" description="Disordered" evidence="1">
    <location>
        <begin position="1"/>
        <end position="61"/>
    </location>
</feature>
<feature type="compositionally biased region" description="Basic and acidic residues" evidence="1">
    <location>
        <begin position="22"/>
        <end position="33"/>
    </location>
</feature>
<protein>
    <submittedName>
        <fullName evidence="2">Uncharacterized protein</fullName>
    </submittedName>
</protein>
<feature type="region of interest" description="Disordered" evidence="1">
    <location>
        <begin position="96"/>
        <end position="117"/>
    </location>
</feature>
<feature type="compositionally biased region" description="Basic and acidic residues" evidence="1">
    <location>
        <begin position="1"/>
        <end position="10"/>
    </location>
</feature>
<proteinExistence type="predicted"/>